<keyword evidence="17" id="KW-1185">Reference proteome</keyword>
<dbReference type="NCBIfam" id="NF038346">
    <property type="entry name" value="FtsX_actino"/>
    <property type="match status" value="1"/>
</dbReference>
<evidence type="ECO:0000256" key="7">
    <source>
        <dbReference type="ARBA" id="ARBA00022618"/>
    </source>
</evidence>
<evidence type="ECO:0000256" key="10">
    <source>
        <dbReference type="ARBA" id="ARBA00023136"/>
    </source>
</evidence>
<dbReference type="PIRSF" id="PIRSF003097">
    <property type="entry name" value="FtsX"/>
    <property type="match status" value="1"/>
</dbReference>
<dbReference type="Pfam" id="PF02687">
    <property type="entry name" value="FtsX"/>
    <property type="match status" value="1"/>
</dbReference>
<dbReference type="RefSeq" id="WP_206394619.1">
    <property type="nucleotide sequence ID" value="NZ_JAFDPW010000001.1"/>
</dbReference>
<dbReference type="InterPro" id="IPR003838">
    <property type="entry name" value="ABC3_permease_C"/>
</dbReference>
<keyword evidence="6 12" id="KW-1003">Cell membrane</keyword>
<reference evidence="16 17" key="1">
    <citation type="submission" date="2022-04" db="EMBL/GenBank/DDBJ databases">
        <title>Human microbiome associated bacterial genomes.</title>
        <authorList>
            <person name="Sandstrom S."/>
            <person name="Salamzade R."/>
            <person name="Kalan L.R."/>
        </authorList>
    </citation>
    <scope>NUCLEOTIDE SEQUENCE [LARGE SCALE GENOMIC DNA]</scope>
    <source>
        <strain evidence="17">p3-SID1799</strain>
    </source>
</reference>
<comment type="similarity">
    <text evidence="3 12">Belongs to the ABC-4 integral membrane protein family. FtsX subfamily.</text>
</comment>
<evidence type="ECO:0000256" key="12">
    <source>
        <dbReference type="PIRNR" id="PIRNR003097"/>
    </source>
</evidence>
<comment type="subunit">
    <text evidence="4">Forms a membrane-associated complex with FtsE.</text>
</comment>
<evidence type="ECO:0000256" key="6">
    <source>
        <dbReference type="ARBA" id="ARBA00022475"/>
    </source>
</evidence>
<evidence type="ECO:0000313" key="17">
    <source>
        <dbReference type="Proteomes" id="UP001525379"/>
    </source>
</evidence>
<feature type="transmembrane region" description="Helical" evidence="13">
    <location>
        <begin position="226"/>
        <end position="255"/>
    </location>
</feature>
<evidence type="ECO:0000256" key="3">
    <source>
        <dbReference type="ARBA" id="ARBA00007379"/>
    </source>
</evidence>
<evidence type="ECO:0000256" key="13">
    <source>
        <dbReference type="SAM" id="Phobius"/>
    </source>
</evidence>
<gene>
    <name evidence="16" type="primary">ftsX</name>
    <name evidence="16" type="ORF">M3D15_02740</name>
</gene>
<comment type="function">
    <text evidence="1">Part of the ABC transporter FtsEX involved in cellular division.</text>
</comment>
<feature type="domain" description="FtsX extracellular" evidence="15">
    <location>
        <begin position="56"/>
        <end position="160"/>
    </location>
</feature>
<dbReference type="InterPro" id="IPR047929">
    <property type="entry name" value="FtsX_actino"/>
</dbReference>
<evidence type="ECO:0000256" key="2">
    <source>
        <dbReference type="ARBA" id="ARBA00004651"/>
    </source>
</evidence>
<evidence type="ECO:0000256" key="9">
    <source>
        <dbReference type="ARBA" id="ARBA00022989"/>
    </source>
</evidence>
<dbReference type="InterPro" id="IPR004513">
    <property type="entry name" value="FtsX"/>
</dbReference>
<organism evidence="16 17">
    <name type="scientific">Pseudoclavibacter albus</name>
    <dbReference type="NCBI Taxonomy" id="272241"/>
    <lineage>
        <taxon>Bacteria</taxon>
        <taxon>Bacillati</taxon>
        <taxon>Actinomycetota</taxon>
        <taxon>Actinomycetes</taxon>
        <taxon>Micrococcales</taxon>
        <taxon>Microbacteriaceae</taxon>
        <taxon>Pseudoclavibacter</taxon>
    </lineage>
</organism>
<comment type="subcellular location">
    <subcellularLocation>
        <location evidence="2">Cell membrane</location>
        <topology evidence="2">Multi-pass membrane protein</topology>
    </subcellularLocation>
</comment>
<feature type="transmembrane region" description="Helical" evidence="13">
    <location>
        <begin position="275"/>
        <end position="297"/>
    </location>
</feature>
<protein>
    <recommendedName>
        <fullName evidence="5 12">Cell division protein FtsX</fullName>
    </recommendedName>
</protein>
<dbReference type="Gene3D" id="3.30.70.3040">
    <property type="match status" value="1"/>
</dbReference>
<dbReference type="PANTHER" id="PTHR47755">
    <property type="entry name" value="CELL DIVISION PROTEIN FTSX"/>
    <property type="match status" value="1"/>
</dbReference>
<proteinExistence type="inferred from homology"/>
<evidence type="ECO:0000256" key="4">
    <source>
        <dbReference type="ARBA" id="ARBA00011160"/>
    </source>
</evidence>
<feature type="transmembrane region" description="Helical" evidence="13">
    <location>
        <begin position="182"/>
        <end position="205"/>
    </location>
</feature>
<comment type="caution">
    <text evidence="16">The sequence shown here is derived from an EMBL/GenBank/DDBJ whole genome shotgun (WGS) entry which is preliminary data.</text>
</comment>
<dbReference type="EMBL" id="JALXSQ010000006">
    <property type="protein sequence ID" value="MCT2042261.1"/>
    <property type="molecule type" value="Genomic_DNA"/>
</dbReference>
<keyword evidence="8 13" id="KW-0812">Transmembrane</keyword>
<keyword evidence="10 12" id="KW-0472">Membrane</keyword>
<evidence type="ECO:0000259" key="15">
    <source>
        <dbReference type="Pfam" id="PF18075"/>
    </source>
</evidence>
<dbReference type="Proteomes" id="UP001525379">
    <property type="component" value="Unassembled WGS sequence"/>
</dbReference>
<evidence type="ECO:0000313" key="16">
    <source>
        <dbReference type="EMBL" id="MCT2042261.1"/>
    </source>
</evidence>
<feature type="domain" description="ABC3 transporter permease C-terminal" evidence="14">
    <location>
        <begin position="184"/>
        <end position="297"/>
    </location>
</feature>
<evidence type="ECO:0000256" key="8">
    <source>
        <dbReference type="ARBA" id="ARBA00022692"/>
    </source>
</evidence>
<evidence type="ECO:0000256" key="11">
    <source>
        <dbReference type="ARBA" id="ARBA00023306"/>
    </source>
</evidence>
<sequence>MMGFVFSEMWQGLRRNASMVISVILVTFLSLTFVGGAILLQLQIQSMKTYWYDRAQVAVDMCTDTSASANCAGGKATPEQIQAIEAELKGSVLSPYINQYYFENQDQAYENFQKQFAGDPITKFVKPEYLNEAFWVNMKDPAQSDILIEQLSTMPGVESVTDQRQFLDGIFEALNVASLTSIGVAAVMLIAAALLIATTIRLSAFSRRRELGIMRLVGASNRLIQAPFILEGVVSALIGSILAAGAIFGVVHFFVRGYLAPKMPFTALVSYGDAAIIAPILVVVGVVLAAAAGSVAISRYLRV</sequence>
<dbReference type="PANTHER" id="PTHR47755:SF1">
    <property type="entry name" value="CELL DIVISION PROTEIN FTSX"/>
    <property type="match status" value="1"/>
</dbReference>
<keyword evidence="11 12" id="KW-0131">Cell cycle</keyword>
<name>A0ABT2HVB8_9MICO</name>
<accession>A0ABT2HVB8</accession>
<evidence type="ECO:0000259" key="14">
    <source>
        <dbReference type="Pfam" id="PF02687"/>
    </source>
</evidence>
<keyword evidence="9 13" id="KW-1133">Transmembrane helix</keyword>
<dbReference type="InterPro" id="IPR040690">
    <property type="entry name" value="FtsX_ECD"/>
</dbReference>
<keyword evidence="7 12" id="KW-0132">Cell division</keyword>
<evidence type="ECO:0000256" key="1">
    <source>
        <dbReference type="ARBA" id="ARBA00003552"/>
    </source>
</evidence>
<evidence type="ECO:0000256" key="5">
    <source>
        <dbReference type="ARBA" id="ARBA00021907"/>
    </source>
</evidence>
<dbReference type="Pfam" id="PF18075">
    <property type="entry name" value="FtsX_ECD"/>
    <property type="match status" value="1"/>
</dbReference>